<name>A0A0F0H4Q2_LENAE</name>
<proteinExistence type="predicted"/>
<evidence type="ECO:0000313" key="1">
    <source>
        <dbReference type="EMBL" id="KJK50460.1"/>
    </source>
</evidence>
<dbReference type="RefSeq" id="WP_045311272.1">
    <property type="nucleotide sequence ID" value="NZ_JYJG01000059.1"/>
</dbReference>
<accession>A0A0F0H4Q2</accession>
<reference evidence="1 2" key="1">
    <citation type="submission" date="2015-02" db="EMBL/GenBank/DDBJ databases">
        <authorList>
            <person name="Ju K.-S."/>
            <person name="Doroghazi J.R."/>
            <person name="Metcalf W."/>
        </authorList>
    </citation>
    <scope>NUCLEOTIDE SEQUENCE [LARGE SCALE GENOMIC DNA]</scope>
    <source>
        <strain evidence="1 2">NRRL B-16140</strain>
    </source>
</reference>
<organism evidence="1 2">
    <name type="scientific">Lentzea aerocolonigenes</name>
    <name type="common">Lechevalieria aerocolonigenes</name>
    <name type="synonym">Saccharothrix aerocolonigenes</name>
    <dbReference type="NCBI Taxonomy" id="68170"/>
    <lineage>
        <taxon>Bacteria</taxon>
        <taxon>Bacillati</taxon>
        <taxon>Actinomycetota</taxon>
        <taxon>Actinomycetes</taxon>
        <taxon>Pseudonocardiales</taxon>
        <taxon>Pseudonocardiaceae</taxon>
        <taxon>Lentzea</taxon>
    </lineage>
</organism>
<gene>
    <name evidence="1" type="ORF">UK23_10755</name>
</gene>
<dbReference type="Proteomes" id="UP000033393">
    <property type="component" value="Unassembled WGS sequence"/>
</dbReference>
<dbReference type="OrthoDB" id="6681673at2"/>
<comment type="caution">
    <text evidence="1">The sequence shown here is derived from an EMBL/GenBank/DDBJ whole genome shotgun (WGS) entry which is preliminary data.</text>
</comment>
<protein>
    <submittedName>
        <fullName evidence="1">Uncharacterized protein</fullName>
    </submittedName>
</protein>
<dbReference type="PATRIC" id="fig|68170.10.peg.959"/>
<dbReference type="AlphaFoldDB" id="A0A0F0H4Q2"/>
<dbReference type="EMBL" id="JYJG01000059">
    <property type="protein sequence ID" value="KJK50460.1"/>
    <property type="molecule type" value="Genomic_DNA"/>
</dbReference>
<evidence type="ECO:0000313" key="2">
    <source>
        <dbReference type="Proteomes" id="UP000033393"/>
    </source>
</evidence>
<sequence>MVLANFRASREGQSSQSRRRRWWSPLAALALVPLALFAMQGSASAQTWCFDQGGGHPDLKGDTTWAEGTTQAPNTWQDWVWRGDTFRCPWNSPGCQYSWGYSKTTGWSWSSGLSVSIPYLGSLTPNYGRNGSTSTTFTFTTNLRPGQFAQPIHVVERRWKQGDFVGAFRSNGDHCDSRHPNAVTYWWDGNYRWGHWENNEHVSDYGTYNIWS</sequence>
<keyword evidence="2" id="KW-1185">Reference proteome</keyword>